<feature type="region of interest" description="Disordered" evidence="3">
    <location>
        <begin position="207"/>
        <end position="227"/>
    </location>
</feature>
<evidence type="ECO:0000313" key="5">
    <source>
        <dbReference type="EMBL" id="OAO15914.1"/>
    </source>
</evidence>
<dbReference type="InterPro" id="IPR006598">
    <property type="entry name" value="CAP10"/>
</dbReference>
<dbReference type="EMBL" id="LXWW01000109">
    <property type="protein sequence ID" value="OAO15914.1"/>
    <property type="molecule type" value="Genomic_DNA"/>
</dbReference>
<dbReference type="PANTHER" id="PTHR12203:SF35">
    <property type="entry name" value="PROTEIN O-GLUCOSYLTRANSFERASE 1"/>
    <property type="match status" value="1"/>
</dbReference>
<evidence type="ECO:0000313" key="6">
    <source>
        <dbReference type="Proteomes" id="UP000078348"/>
    </source>
</evidence>
<evidence type="ECO:0000256" key="3">
    <source>
        <dbReference type="SAM" id="MobiDB-lite"/>
    </source>
</evidence>
<evidence type="ECO:0000256" key="1">
    <source>
        <dbReference type="ARBA" id="ARBA00010118"/>
    </source>
</evidence>
<feature type="domain" description="Glycosyl transferase CAP10" evidence="4">
    <location>
        <begin position="484"/>
        <end position="572"/>
    </location>
</feature>
<dbReference type="Proteomes" id="UP000078348">
    <property type="component" value="Unassembled WGS sequence"/>
</dbReference>
<accession>A0A196SIZ4</accession>
<evidence type="ECO:0000256" key="2">
    <source>
        <dbReference type="ARBA" id="ARBA00022679"/>
    </source>
</evidence>
<evidence type="ECO:0000259" key="4">
    <source>
        <dbReference type="Pfam" id="PF05686"/>
    </source>
</evidence>
<dbReference type="GO" id="GO:0016740">
    <property type="term" value="F:transferase activity"/>
    <property type="evidence" value="ECO:0007669"/>
    <property type="project" value="UniProtKB-KW"/>
</dbReference>
<feature type="compositionally biased region" description="Basic and acidic residues" evidence="3">
    <location>
        <begin position="404"/>
        <end position="427"/>
    </location>
</feature>
<sequence>MGAQTTGKKKHAKRSVKVVPFADAFDWETAAKKLHSMLSSMQSAGAVQPKSPQFRNLVTLYETVLKPSWMFQSSLLVDAMLNSVSYLFEAVGQCIVMSLSSSSDEKLLYLSNMEYRNDWSGNFTQEQKQMASALSRFASAQNTSMVVETLSQSAWFADGPFIHIMNDPESIIRFRCSHIPYLYQLLTSSHRRGILLLQPFSSPLLPTSLRSPEQQQATATPPSTRSEYEKLNAPIAKNQTVSVNSIVKLSFPPFRSFLPLCSFVTRDGFTDIPIPSIVDWIVASRTPIPEYPEYSSSLLEPLTQIDPNSGMVDFACRANRLFLRATCMKQSGVYAFVQSLSRMDVTQRDRFDVRVVKPKGVLEVVTAAKEGDVMTAVKESEVTPTKESDVMTAVKESEVMTPTKESDVTPTKESDVMTPTKESDVTPTKESETLDCVCDNKCGRYYVSESRPFDFINLFSSLLACRFALVLPDTPEMVFLSLYLATGTVVLLADSPNRYWWSPFLQANVHYIPVKSDLSDVSAQFDACCANPAFCQRVAEKGREIGLQLFNTQTILAYMEDVLTICSQLPVYSQMSSIYSDPSATSFDSPDLDYYKLQFLNHYRFSSIKRLEPCDCSVCTKLKAKRVD</sequence>
<comment type="caution">
    <text evidence="5">The sequence shown here is derived from an EMBL/GenBank/DDBJ whole genome shotgun (WGS) entry which is preliminary data.</text>
</comment>
<keyword evidence="2" id="KW-0808">Transferase</keyword>
<proteinExistence type="inferred from homology"/>
<comment type="similarity">
    <text evidence="1">Belongs to the glycosyltransferase 90 family.</text>
</comment>
<dbReference type="AlphaFoldDB" id="A0A196SIZ4"/>
<dbReference type="OrthoDB" id="202415at2759"/>
<feature type="compositionally biased region" description="Polar residues" evidence="3">
    <location>
        <begin position="213"/>
        <end position="225"/>
    </location>
</feature>
<reference evidence="5 6" key="1">
    <citation type="submission" date="2016-05" db="EMBL/GenBank/DDBJ databases">
        <title>Nuclear genome of Blastocystis sp. subtype 1 NandII.</title>
        <authorList>
            <person name="Gentekaki E."/>
            <person name="Curtis B."/>
            <person name="Stairs C."/>
            <person name="Eme L."/>
            <person name="Herman E."/>
            <person name="Klimes V."/>
            <person name="Arias M.C."/>
            <person name="Elias M."/>
            <person name="Hilliou F."/>
            <person name="Klute M."/>
            <person name="Malik S.-B."/>
            <person name="Pightling A."/>
            <person name="Rachubinski R."/>
            <person name="Salas D."/>
            <person name="Schlacht A."/>
            <person name="Suga H."/>
            <person name="Archibald J."/>
            <person name="Ball S.G."/>
            <person name="Clark G."/>
            <person name="Dacks J."/>
            <person name="Van Der Giezen M."/>
            <person name="Tsaousis A."/>
            <person name="Roger A."/>
        </authorList>
    </citation>
    <scope>NUCLEOTIDE SEQUENCE [LARGE SCALE GENOMIC DNA]</scope>
    <source>
        <strain evidence="6">ATCC 50177 / NandII</strain>
    </source>
</reference>
<name>A0A196SIZ4_BLAHN</name>
<dbReference type="PANTHER" id="PTHR12203">
    <property type="entry name" value="KDEL LYS-ASP-GLU-LEU CONTAINING - RELATED"/>
    <property type="match status" value="1"/>
</dbReference>
<feature type="region of interest" description="Disordered" evidence="3">
    <location>
        <begin position="397"/>
        <end position="427"/>
    </location>
</feature>
<protein>
    <recommendedName>
        <fullName evidence="4">Glycosyl transferase CAP10 domain-containing protein</fullName>
    </recommendedName>
</protein>
<keyword evidence="6" id="KW-1185">Reference proteome</keyword>
<dbReference type="InterPro" id="IPR051091">
    <property type="entry name" value="O-Glucosyltr/Glycosyltrsf_90"/>
</dbReference>
<dbReference type="Pfam" id="PF05686">
    <property type="entry name" value="Glyco_transf_90"/>
    <property type="match status" value="1"/>
</dbReference>
<organism evidence="5 6">
    <name type="scientific">Blastocystis sp. subtype 1 (strain ATCC 50177 / NandII)</name>
    <dbReference type="NCBI Taxonomy" id="478820"/>
    <lineage>
        <taxon>Eukaryota</taxon>
        <taxon>Sar</taxon>
        <taxon>Stramenopiles</taxon>
        <taxon>Bigyra</taxon>
        <taxon>Opalozoa</taxon>
        <taxon>Opalinata</taxon>
        <taxon>Blastocystidae</taxon>
        <taxon>Blastocystis</taxon>
    </lineage>
</organism>
<gene>
    <name evidence="5" type="ORF">AV274_2368</name>
</gene>